<dbReference type="EMBL" id="QJTC01000014">
    <property type="protein sequence ID" value="PYE76249.1"/>
    <property type="molecule type" value="Genomic_DNA"/>
</dbReference>
<evidence type="ECO:0000256" key="1">
    <source>
        <dbReference type="ARBA" id="ARBA00004370"/>
    </source>
</evidence>
<dbReference type="InterPro" id="IPR024478">
    <property type="entry name" value="HlyB_4HB_MCP"/>
</dbReference>
<keyword evidence="5" id="KW-0812">Transmembrane</keyword>
<name>A0A318SSE6_9BURK</name>
<dbReference type="GO" id="GO:0005886">
    <property type="term" value="C:plasma membrane"/>
    <property type="evidence" value="ECO:0007669"/>
    <property type="project" value="TreeGrafter"/>
</dbReference>
<dbReference type="SUPFAM" id="SSF58104">
    <property type="entry name" value="Methyl-accepting chemotaxis protein (MCP) signaling domain"/>
    <property type="match status" value="1"/>
</dbReference>
<dbReference type="AlphaFoldDB" id="A0A318SSE6"/>
<organism evidence="7 8">
    <name type="scientific">Xylophilus ampelinus</name>
    <dbReference type="NCBI Taxonomy" id="54067"/>
    <lineage>
        <taxon>Bacteria</taxon>
        <taxon>Pseudomonadati</taxon>
        <taxon>Pseudomonadota</taxon>
        <taxon>Betaproteobacteria</taxon>
        <taxon>Burkholderiales</taxon>
        <taxon>Xylophilus</taxon>
    </lineage>
</organism>
<evidence type="ECO:0000313" key="7">
    <source>
        <dbReference type="EMBL" id="PYE76249.1"/>
    </source>
</evidence>
<dbReference type="SMART" id="SM00283">
    <property type="entry name" value="MA"/>
    <property type="match status" value="1"/>
</dbReference>
<keyword evidence="8" id="KW-1185">Reference proteome</keyword>
<dbReference type="Proteomes" id="UP000247540">
    <property type="component" value="Unassembled WGS sequence"/>
</dbReference>
<keyword evidence="5" id="KW-0472">Membrane</keyword>
<keyword evidence="2" id="KW-0488">Methylation</keyword>
<accession>A0A318SSE6</accession>
<dbReference type="PRINTS" id="PR00260">
    <property type="entry name" value="CHEMTRNSDUCR"/>
</dbReference>
<dbReference type="Gene3D" id="1.10.287.950">
    <property type="entry name" value="Methyl-accepting chemotaxis protein"/>
    <property type="match status" value="1"/>
</dbReference>
<comment type="caution">
    <text evidence="7">The sequence shown here is derived from an EMBL/GenBank/DDBJ whole genome shotgun (WGS) entry which is preliminary data.</text>
</comment>
<feature type="domain" description="Methyl-accepting transducer" evidence="6">
    <location>
        <begin position="276"/>
        <end position="505"/>
    </location>
</feature>
<reference evidence="7 8" key="1">
    <citation type="submission" date="2018-06" db="EMBL/GenBank/DDBJ databases">
        <title>Genomic Encyclopedia of Type Strains, Phase III (KMG-III): the genomes of soil and plant-associated and newly described type strains.</title>
        <authorList>
            <person name="Whitman W."/>
        </authorList>
    </citation>
    <scope>NUCLEOTIDE SEQUENCE [LARGE SCALE GENOMIC DNA]</scope>
    <source>
        <strain evidence="7 8">CECT 7646</strain>
    </source>
</reference>
<dbReference type="FunFam" id="1.10.287.950:FF:000001">
    <property type="entry name" value="Methyl-accepting chemotaxis sensory transducer"/>
    <property type="match status" value="1"/>
</dbReference>
<dbReference type="PROSITE" id="PS50111">
    <property type="entry name" value="CHEMOTAXIS_TRANSDUC_2"/>
    <property type="match status" value="1"/>
</dbReference>
<dbReference type="CDD" id="cd19411">
    <property type="entry name" value="MCP2201-like_sensor"/>
    <property type="match status" value="1"/>
</dbReference>
<proteinExistence type="inferred from homology"/>
<dbReference type="InterPro" id="IPR047347">
    <property type="entry name" value="YvaQ-like_sensor"/>
</dbReference>
<evidence type="ECO:0000259" key="6">
    <source>
        <dbReference type="PROSITE" id="PS50111"/>
    </source>
</evidence>
<dbReference type="InterPro" id="IPR004090">
    <property type="entry name" value="Chemotax_Me-accpt_rcpt"/>
</dbReference>
<evidence type="ECO:0000256" key="3">
    <source>
        <dbReference type="ARBA" id="ARBA00029447"/>
    </source>
</evidence>
<keyword evidence="5" id="KW-1133">Transmembrane helix</keyword>
<evidence type="ECO:0000313" key="8">
    <source>
        <dbReference type="Proteomes" id="UP000247540"/>
    </source>
</evidence>
<evidence type="ECO:0000256" key="4">
    <source>
        <dbReference type="PROSITE-ProRule" id="PRU00284"/>
    </source>
</evidence>
<dbReference type="Pfam" id="PF00015">
    <property type="entry name" value="MCPsignal"/>
    <property type="match status" value="1"/>
</dbReference>
<dbReference type="PANTHER" id="PTHR43531">
    <property type="entry name" value="PROTEIN ICFG"/>
    <property type="match status" value="1"/>
</dbReference>
<sequence>MRYQLTLRQQLILGFATLTALILFVAGFGIYALGDANRGFDNYVHGIDARASKAADLRNAINERAIAARNIVLAISPTDAQAEKTRAMVAHEKVQAHLAELKRMIASATDTSDQARSLVADMDRIEKDYGPVALAIIDLGIRGEREQAVTKLHAECRPLLDKMSNAAASYAELTARTAQRLTDQATMRLGGERVALIAACLLAMAAAVAAGVLITRRLMGALGAEPADLRLVAERVASGDLSPVDTSDQLPVTSVLASLARMQTNLADIVHEVRNASDSIATGSQQIASGNADLSRRTELQASALQETAATMDELGTTVRNNADNARQASTLAQGASGVAGKGGEVVQQVVHTMRDISASSHKIADIIGTIDGIAFQTNILALNAAVEAARAGDQGRGFAVVAAEVRNLAQRSATAAKEIKQLITSSVEQVDRGAVLVDRAGTTMAEIVTEIRRVSDIVTEISAASAEQSTGVSQVGEAVTQMDQTTQQNAALVEEGAAAAESLRLQAQRLVESVAVFHVPGSVVGRAAVPAQLVLR</sequence>
<keyword evidence="4" id="KW-0807">Transducer</keyword>
<comment type="similarity">
    <text evidence="3">Belongs to the methyl-accepting chemotaxis (MCP) protein family.</text>
</comment>
<dbReference type="RefSeq" id="WP_110465915.1">
    <property type="nucleotide sequence ID" value="NZ_JAMOFZ010000014.1"/>
</dbReference>
<dbReference type="InterPro" id="IPR004089">
    <property type="entry name" value="MCPsignal_dom"/>
</dbReference>
<dbReference type="Pfam" id="PF12729">
    <property type="entry name" value="4HB_MCP_1"/>
    <property type="match status" value="1"/>
</dbReference>
<keyword evidence="7" id="KW-0675">Receptor</keyword>
<dbReference type="GO" id="GO:0006935">
    <property type="term" value="P:chemotaxis"/>
    <property type="evidence" value="ECO:0007669"/>
    <property type="project" value="InterPro"/>
</dbReference>
<evidence type="ECO:0000256" key="2">
    <source>
        <dbReference type="ARBA" id="ARBA00022481"/>
    </source>
</evidence>
<protein>
    <submittedName>
        <fullName evidence="7">Methyl-accepting chemotaxis protein-1 (Serine sensor receptor)</fullName>
    </submittedName>
</protein>
<dbReference type="InterPro" id="IPR051310">
    <property type="entry name" value="MCP_chemotaxis"/>
</dbReference>
<dbReference type="CDD" id="cd11386">
    <property type="entry name" value="MCP_signal"/>
    <property type="match status" value="1"/>
</dbReference>
<comment type="subcellular location">
    <subcellularLocation>
        <location evidence="1">Membrane</location>
    </subcellularLocation>
</comment>
<gene>
    <name evidence="7" type="ORF">DFQ15_11434</name>
</gene>
<dbReference type="GO" id="GO:0007165">
    <property type="term" value="P:signal transduction"/>
    <property type="evidence" value="ECO:0007669"/>
    <property type="project" value="UniProtKB-KW"/>
</dbReference>
<evidence type="ECO:0000256" key="5">
    <source>
        <dbReference type="SAM" id="Phobius"/>
    </source>
</evidence>
<dbReference type="OrthoDB" id="5441488at2"/>
<feature type="transmembrane region" description="Helical" evidence="5">
    <location>
        <begin position="12"/>
        <end position="33"/>
    </location>
</feature>
<dbReference type="PANTHER" id="PTHR43531:SF14">
    <property type="entry name" value="METHYL-ACCEPTING CHEMOTAXIS PROTEIN I-RELATED"/>
    <property type="match status" value="1"/>
</dbReference>
<dbReference type="GO" id="GO:0004888">
    <property type="term" value="F:transmembrane signaling receptor activity"/>
    <property type="evidence" value="ECO:0007669"/>
    <property type="project" value="InterPro"/>
</dbReference>
<feature type="transmembrane region" description="Helical" evidence="5">
    <location>
        <begin position="194"/>
        <end position="214"/>
    </location>
</feature>